<dbReference type="GO" id="GO:0016020">
    <property type="term" value="C:membrane"/>
    <property type="evidence" value="ECO:0007669"/>
    <property type="project" value="UniProtKB-SubCell"/>
</dbReference>
<reference evidence="13" key="1">
    <citation type="submission" date="2006-06" db="EMBL/GenBank/DDBJ databases">
        <title>Complete sequence of Trichodesmium erythraeum IMS101.</title>
        <authorList>
            <consortium name="US DOE Joint Genome Institute"/>
            <person name="Copeland A."/>
            <person name="Lucas S."/>
            <person name="Lapidus A."/>
            <person name="Barry K."/>
            <person name="Detter J.C."/>
            <person name="Glavina del Rio T."/>
            <person name="Hammon N."/>
            <person name="Israni S."/>
            <person name="Dalin E."/>
            <person name="Tice H."/>
            <person name="Pitluck S."/>
            <person name="Kiss H."/>
            <person name="Munk A.C."/>
            <person name="Brettin T."/>
            <person name="Bruce D."/>
            <person name="Han C."/>
            <person name="Tapia R."/>
            <person name="Gilna P."/>
            <person name="Schmutz J."/>
            <person name="Larimer F."/>
            <person name="Land M."/>
            <person name="Hauser L."/>
            <person name="Kyrpides N."/>
            <person name="Kim E."/>
            <person name="Richardson P."/>
        </authorList>
    </citation>
    <scope>NUCLEOTIDE SEQUENCE [LARGE SCALE GENOMIC DNA]</scope>
    <source>
        <strain evidence="13">IMS101</strain>
    </source>
</reference>
<evidence type="ECO:0000256" key="1">
    <source>
        <dbReference type="ARBA" id="ARBA00001947"/>
    </source>
</evidence>
<dbReference type="PANTHER" id="PTHR31412">
    <property type="entry name" value="ZINC METALLOPROTEASE EGY1"/>
    <property type="match status" value="1"/>
</dbReference>
<dbReference type="RefSeq" id="WP_011613262.1">
    <property type="nucleotide sequence ID" value="NC_008312.1"/>
</dbReference>
<feature type="compositionally biased region" description="Polar residues" evidence="10">
    <location>
        <begin position="92"/>
        <end position="107"/>
    </location>
</feature>
<dbReference type="InterPro" id="IPR044838">
    <property type="entry name" value="EGY1-like"/>
</dbReference>
<evidence type="ECO:0000256" key="5">
    <source>
        <dbReference type="ARBA" id="ARBA00022692"/>
    </source>
</evidence>
<feature type="region of interest" description="Disordered" evidence="10">
    <location>
        <begin position="84"/>
        <end position="107"/>
    </location>
</feature>
<feature type="transmembrane region" description="Helical" evidence="11">
    <location>
        <begin position="355"/>
        <end position="373"/>
    </location>
</feature>
<evidence type="ECO:0000256" key="7">
    <source>
        <dbReference type="ARBA" id="ARBA00022946"/>
    </source>
</evidence>
<evidence type="ECO:0000256" key="8">
    <source>
        <dbReference type="ARBA" id="ARBA00022989"/>
    </source>
</evidence>
<keyword evidence="7" id="KW-0809">Transit peptide</keyword>
<accession>Q10XU2</accession>
<dbReference type="EMBL" id="CP000393">
    <property type="protein sequence ID" value="ABG52932.1"/>
    <property type="molecule type" value="Genomic_DNA"/>
</dbReference>
<feature type="transmembrane region" description="Helical" evidence="11">
    <location>
        <begin position="473"/>
        <end position="494"/>
    </location>
</feature>
<keyword evidence="6" id="KW-0378">Hydrolase</keyword>
<feature type="transmembrane region" description="Helical" evidence="11">
    <location>
        <begin position="431"/>
        <end position="453"/>
    </location>
</feature>
<comment type="similarity">
    <text evidence="3">Belongs to the peptidase M50B family.</text>
</comment>
<dbReference type="GO" id="GO:0006508">
    <property type="term" value="P:proteolysis"/>
    <property type="evidence" value="ECO:0007669"/>
    <property type="project" value="UniProtKB-KW"/>
</dbReference>
<feature type="transmembrane region" description="Helical" evidence="11">
    <location>
        <begin position="58"/>
        <end position="76"/>
    </location>
</feature>
<evidence type="ECO:0000256" key="6">
    <source>
        <dbReference type="ARBA" id="ARBA00022801"/>
    </source>
</evidence>
<keyword evidence="9 11" id="KW-0472">Membrane</keyword>
<evidence type="ECO:0000256" key="11">
    <source>
        <dbReference type="SAM" id="Phobius"/>
    </source>
</evidence>
<evidence type="ECO:0000256" key="9">
    <source>
        <dbReference type="ARBA" id="ARBA00023136"/>
    </source>
</evidence>
<dbReference type="STRING" id="203124.Tery_3897"/>
<dbReference type="HOGENOM" id="CLU_028221_2_0_3"/>
<evidence type="ECO:0000256" key="10">
    <source>
        <dbReference type="SAM" id="MobiDB-lite"/>
    </source>
</evidence>
<feature type="transmembrane region" description="Helical" evidence="11">
    <location>
        <begin position="312"/>
        <end position="335"/>
    </location>
</feature>
<keyword evidence="8 11" id="KW-1133">Transmembrane helix</keyword>
<dbReference type="AlphaFoldDB" id="Q10XU2"/>
<dbReference type="GO" id="GO:0008233">
    <property type="term" value="F:peptidase activity"/>
    <property type="evidence" value="ECO:0007669"/>
    <property type="project" value="UniProtKB-KW"/>
</dbReference>
<feature type="transmembrane region" description="Helical" evidence="11">
    <location>
        <begin position="252"/>
        <end position="273"/>
    </location>
</feature>
<keyword evidence="5 11" id="KW-0812">Transmembrane</keyword>
<feature type="transmembrane region" description="Helical" evidence="11">
    <location>
        <begin position="279"/>
        <end position="300"/>
    </location>
</feature>
<protein>
    <submittedName>
        <fullName evidence="13">Peptidase M50</fullName>
    </submittedName>
</protein>
<organism evidence="13">
    <name type="scientific">Trichodesmium erythraeum (strain IMS101)</name>
    <dbReference type="NCBI Taxonomy" id="203124"/>
    <lineage>
        <taxon>Bacteria</taxon>
        <taxon>Bacillati</taxon>
        <taxon>Cyanobacteriota</taxon>
        <taxon>Cyanophyceae</taxon>
        <taxon>Oscillatoriophycideae</taxon>
        <taxon>Oscillatoriales</taxon>
        <taxon>Microcoleaceae</taxon>
        <taxon>Trichodesmium</taxon>
    </lineage>
</organism>
<dbReference type="CDD" id="cd06160">
    <property type="entry name" value="S2P-M50_like_2"/>
    <property type="match status" value="1"/>
</dbReference>
<sequence>MLFLLILILLGLITYFILQRSVSQITHTPIWILWLIMMTPSLIWTTWMLIYPQKQVPPGLIIIPFVLCPCLYWLLLQWGRNVPSKSDKSKIENSSYNSQTEIDSTQTTKQTLPKLAIDKTEETNLRNCFPWTVYYLRNLEYKPQAVICRGQLRSNSEVAYKTVRENVEGKFGDRFLVVFQNSFQGKPFFALVPNPGCSKNKTQDSTEYKKGIILALGLLLITLFTTTLVGAKEIVGVSENTIKYNPSSLIQGLPYAVALIFILGCHEFGHYIIAQLYKIPITLPCFIPAPFWFGTFGAFTRWQSPVPNRKSLFDVSIAGPILGLIVTIPLLIWGLSHSSIVPLSEDSGISSLDSLNPTFSFLLTILSKLALGAKLTYNKAINLHPVGVAGYIGLIVTAYNLMPIGPLDGGHIVHAMFGQRTAMVIGQISRFLLLLLAFINKEYLFLAIFLFLLPLADEPALNDVSELNHQRDFLGLLMLGLLVLILLPAPKMVIQWLSL</sequence>
<dbReference type="OrthoDB" id="494312at2"/>
<dbReference type="eggNOG" id="COG1994">
    <property type="taxonomic scope" value="Bacteria"/>
</dbReference>
<comment type="cofactor">
    <cofactor evidence="1">
        <name>Zn(2+)</name>
        <dbReference type="ChEBI" id="CHEBI:29105"/>
    </cofactor>
</comment>
<keyword evidence="4" id="KW-0645">Protease</keyword>
<name>Q10XU2_TRIEI</name>
<gene>
    <name evidence="13" type="ordered locus">Tery_3897</name>
</gene>
<dbReference type="KEGG" id="ter:Tery_3897"/>
<comment type="subcellular location">
    <subcellularLocation>
        <location evidence="2">Membrane</location>
        <topology evidence="2">Multi-pass membrane protein</topology>
    </subcellularLocation>
</comment>
<evidence type="ECO:0000256" key="3">
    <source>
        <dbReference type="ARBA" id="ARBA00007931"/>
    </source>
</evidence>
<proteinExistence type="inferred from homology"/>
<evidence type="ECO:0000313" key="13">
    <source>
        <dbReference type="EMBL" id="ABG52932.1"/>
    </source>
</evidence>
<feature type="transmembrane region" description="Helical" evidence="11">
    <location>
        <begin position="31"/>
        <end position="51"/>
    </location>
</feature>
<evidence type="ECO:0000259" key="12">
    <source>
        <dbReference type="Pfam" id="PF02163"/>
    </source>
</evidence>
<dbReference type="InterPro" id="IPR008915">
    <property type="entry name" value="Peptidase_M50"/>
</dbReference>
<feature type="domain" description="Peptidase M50" evidence="12">
    <location>
        <begin position="255"/>
        <end position="434"/>
    </location>
</feature>
<evidence type="ECO:0000256" key="4">
    <source>
        <dbReference type="ARBA" id="ARBA00022670"/>
    </source>
</evidence>
<dbReference type="PANTHER" id="PTHR31412:SF0">
    <property type="entry name" value="ZINC METALLOPROTEASE EGY1, CHLOROPLASTIC-RELATED"/>
    <property type="match status" value="1"/>
</dbReference>
<feature type="transmembrane region" description="Helical" evidence="11">
    <location>
        <begin position="211"/>
        <end position="231"/>
    </location>
</feature>
<evidence type="ECO:0000256" key="2">
    <source>
        <dbReference type="ARBA" id="ARBA00004141"/>
    </source>
</evidence>
<dbReference type="Pfam" id="PF02163">
    <property type="entry name" value="Peptidase_M50"/>
    <property type="match status" value="1"/>
</dbReference>